<evidence type="ECO:0000256" key="3">
    <source>
        <dbReference type="ARBA" id="ARBA00022475"/>
    </source>
</evidence>
<evidence type="ECO:0000256" key="2">
    <source>
        <dbReference type="ARBA" id="ARBA00022448"/>
    </source>
</evidence>
<evidence type="ECO:0000256" key="1">
    <source>
        <dbReference type="ARBA" id="ARBA00004651"/>
    </source>
</evidence>
<protein>
    <submittedName>
        <fullName evidence="9">Monosaccharide ABC transporter membrane protein, CUT2 family</fullName>
    </submittedName>
</protein>
<proteinExistence type="predicted"/>
<evidence type="ECO:0000256" key="5">
    <source>
        <dbReference type="ARBA" id="ARBA00022692"/>
    </source>
</evidence>
<feature type="transmembrane region" description="Helical" evidence="8">
    <location>
        <begin position="176"/>
        <end position="194"/>
    </location>
</feature>
<feature type="transmembrane region" description="Helical" evidence="8">
    <location>
        <begin position="225"/>
        <end position="248"/>
    </location>
</feature>
<accession>A0A315ZUR9</accession>
<dbReference type="PANTHER" id="PTHR32196:SF21">
    <property type="entry name" value="ABC TRANSPORTER PERMEASE PROTEIN YPHD-RELATED"/>
    <property type="match status" value="1"/>
</dbReference>
<dbReference type="PANTHER" id="PTHR32196">
    <property type="entry name" value="ABC TRANSPORTER PERMEASE PROTEIN YPHD-RELATED-RELATED"/>
    <property type="match status" value="1"/>
</dbReference>
<dbReference type="EMBL" id="UHJJ01000009">
    <property type="protein sequence ID" value="SUQ15043.1"/>
    <property type="molecule type" value="Genomic_DNA"/>
</dbReference>
<evidence type="ECO:0000256" key="6">
    <source>
        <dbReference type="ARBA" id="ARBA00022989"/>
    </source>
</evidence>
<dbReference type="InterPro" id="IPR001851">
    <property type="entry name" value="ABC_transp_permease"/>
</dbReference>
<keyword evidence="4" id="KW-0997">Cell inner membrane</keyword>
<evidence type="ECO:0000313" key="9">
    <source>
        <dbReference type="EMBL" id="SUQ15043.1"/>
    </source>
</evidence>
<feature type="transmembrane region" description="Helical" evidence="8">
    <location>
        <begin position="254"/>
        <end position="272"/>
    </location>
</feature>
<dbReference type="RefSeq" id="WP_109712489.1">
    <property type="nucleotide sequence ID" value="NZ_QGDS01000009.1"/>
</dbReference>
<dbReference type="Proteomes" id="UP000254051">
    <property type="component" value="Unassembled WGS sequence"/>
</dbReference>
<dbReference type="GO" id="GO:0022857">
    <property type="term" value="F:transmembrane transporter activity"/>
    <property type="evidence" value="ECO:0007669"/>
    <property type="project" value="InterPro"/>
</dbReference>
<dbReference type="OrthoDB" id="9813906at2"/>
<comment type="subcellular location">
    <subcellularLocation>
        <location evidence="1">Cell membrane</location>
        <topology evidence="1">Multi-pass membrane protein</topology>
    </subcellularLocation>
</comment>
<dbReference type="Pfam" id="PF02653">
    <property type="entry name" value="BPD_transp_2"/>
    <property type="match status" value="1"/>
</dbReference>
<keyword evidence="5 8" id="KW-0812">Transmembrane</keyword>
<reference evidence="10" key="1">
    <citation type="submission" date="2017-07" db="EMBL/GenBank/DDBJ databases">
        <authorList>
            <person name="Varghese N."/>
            <person name="Submissions S."/>
        </authorList>
    </citation>
    <scope>NUCLEOTIDE SEQUENCE [LARGE SCALE GENOMIC DNA]</scope>
    <source>
        <strain evidence="10">NLAE-zl-C134</strain>
    </source>
</reference>
<feature type="transmembrane region" description="Helical" evidence="8">
    <location>
        <begin position="307"/>
        <end position="326"/>
    </location>
</feature>
<keyword evidence="6 8" id="KW-1133">Transmembrane helix</keyword>
<evidence type="ECO:0000313" key="10">
    <source>
        <dbReference type="Proteomes" id="UP000254051"/>
    </source>
</evidence>
<keyword evidence="3" id="KW-1003">Cell membrane</keyword>
<dbReference type="CDD" id="cd06579">
    <property type="entry name" value="TM_PBP1_transp_AraH_like"/>
    <property type="match status" value="1"/>
</dbReference>
<organism evidence="9 10">
    <name type="scientific">Faecalicatena contorta</name>
    <dbReference type="NCBI Taxonomy" id="39482"/>
    <lineage>
        <taxon>Bacteria</taxon>
        <taxon>Bacillati</taxon>
        <taxon>Bacillota</taxon>
        <taxon>Clostridia</taxon>
        <taxon>Lachnospirales</taxon>
        <taxon>Lachnospiraceae</taxon>
        <taxon>Faecalicatena</taxon>
    </lineage>
</organism>
<keyword evidence="10" id="KW-1185">Reference proteome</keyword>
<keyword evidence="7 8" id="KW-0472">Membrane</keyword>
<keyword evidence="2" id="KW-0813">Transport</keyword>
<name>A0A315ZUR9_9FIRM</name>
<evidence type="ECO:0000256" key="7">
    <source>
        <dbReference type="ARBA" id="ARBA00023136"/>
    </source>
</evidence>
<dbReference type="GO" id="GO:0005886">
    <property type="term" value="C:plasma membrane"/>
    <property type="evidence" value="ECO:0007669"/>
    <property type="project" value="UniProtKB-SubCell"/>
</dbReference>
<dbReference type="AlphaFoldDB" id="A0A315ZUR9"/>
<gene>
    <name evidence="9" type="ORF">SAMN05216529_10994</name>
</gene>
<feature type="transmembrane region" description="Helical" evidence="8">
    <location>
        <begin position="12"/>
        <end position="29"/>
    </location>
</feature>
<feature type="transmembrane region" description="Helical" evidence="8">
    <location>
        <begin position="41"/>
        <end position="62"/>
    </location>
</feature>
<evidence type="ECO:0000256" key="8">
    <source>
        <dbReference type="SAM" id="Phobius"/>
    </source>
</evidence>
<evidence type="ECO:0000256" key="4">
    <source>
        <dbReference type="ARBA" id="ARBA00022519"/>
    </source>
</evidence>
<sequence>MKKTVKKLFRQNETYIFLIILALSILIQVRSRQFYTSNNLVDILSAMVVPGLFAVGASLVILSGGIDVSFPALASLTAFATTKYLLGINFEGSVLVPILLALAIGAILGAVNGVFVSYFNLPAMIVTLGTASVFKGFMQGTLESKQLAVIPAGMRQFGTASLFTATNPQSGLSSRMPAAFLVFIFVLAITFFVLKYTMFGRGIYAIGGNEAAAYNAGYRVKRTKFLLYVFAGMIASVAGIIRVCMMQQCHPTNMLGMEMNIIAGVVLGGVAITGGKGTLTGCVLGTLLIVMVENSLILIGVPVVWKSVFLGALIVIGTAISAYQTGNSGGRQKQGKGGTV</sequence>